<dbReference type="GO" id="GO:0005634">
    <property type="term" value="C:nucleus"/>
    <property type="evidence" value="ECO:0007669"/>
    <property type="project" value="UniProtKB-SubCell"/>
</dbReference>
<proteinExistence type="inferred from homology"/>
<dbReference type="FunCoup" id="A0A1S0TYD7">
    <property type="interactions" value="1380"/>
</dbReference>
<evidence type="ECO:0000256" key="7">
    <source>
        <dbReference type="ARBA" id="ARBA00022588"/>
    </source>
</evidence>
<organism evidence="13">
    <name type="scientific">Loa loa</name>
    <name type="common">Eye worm</name>
    <name type="synonym">Filaria loa</name>
    <dbReference type="NCBI Taxonomy" id="7209"/>
    <lineage>
        <taxon>Eukaryota</taxon>
        <taxon>Metazoa</taxon>
        <taxon>Ecdysozoa</taxon>
        <taxon>Nematoda</taxon>
        <taxon>Chromadorea</taxon>
        <taxon>Rhabditida</taxon>
        <taxon>Spirurina</taxon>
        <taxon>Spiruromorpha</taxon>
        <taxon>Filarioidea</taxon>
        <taxon>Onchocercidae</taxon>
        <taxon>Loa</taxon>
    </lineage>
</organism>
<comment type="subcellular location">
    <subcellularLocation>
        <location evidence="3">Cytoplasm</location>
    </subcellularLocation>
    <subcellularLocation>
        <location evidence="2">Mitochondrion</location>
    </subcellularLocation>
    <subcellularLocation>
        <location evidence="1">Nucleus</location>
    </subcellularLocation>
</comment>
<dbReference type="InterPro" id="IPR010418">
    <property type="entry name" value="ECSIT"/>
</dbReference>
<dbReference type="RefSeq" id="XP_020302654.1">
    <property type="nucleotide sequence ID" value="XM_020447078.1"/>
</dbReference>
<evidence type="ECO:0000256" key="3">
    <source>
        <dbReference type="ARBA" id="ARBA00004496"/>
    </source>
</evidence>
<dbReference type="SMART" id="SM01284">
    <property type="entry name" value="ECSIT_Cterm"/>
    <property type="match status" value="1"/>
</dbReference>
<dbReference type="GO" id="GO:0005739">
    <property type="term" value="C:mitochondrion"/>
    <property type="evidence" value="ECO:0007669"/>
    <property type="project" value="UniProtKB-SubCell"/>
</dbReference>
<dbReference type="InterPro" id="IPR046448">
    <property type="entry name" value="ECSIT_N"/>
</dbReference>
<dbReference type="InterPro" id="IPR029342">
    <property type="entry name" value="ECIST_C"/>
</dbReference>
<dbReference type="PANTHER" id="PTHR13113">
    <property type="entry name" value="ECSIT EVOLUTIONARILY CONSERVED SIGNALING INTERMEDIATE IN TOLL PATHWAYS"/>
    <property type="match status" value="1"/>
</dbReference>
<dbReference type="CTD" id="9943562"/>
<evidence type="ECO:0000256" key="4">
    <source>
        <dbReference type="ARBA" id="ARBA00007674"/>
    </source>
</evidence>
<reference evidence="13" key="1">
    <citation type="submission" date="2012-04" db="EMBL/GenBank/DDBJ databases">
        <title>The Genome Sequence of Loa loa.</title>
        <authorList>
            <consortium name="The Broad Institute Genome Sequencing Platform"/>
            <consortium name="Broad Institute Genome Sequencing Center for Infectious Disease"/>
            <person name="Nutman T.B."/>
            <person name="Fink D.L."/>
            <person name="Russ C."/>
            <person name="Young S."/>
            <person name="Zeng Q."/>
            <person name="Gargeya S."/>
            <person name="Alvarado L."/>
            <person name="Berlin A."/>
            <person name="Chapman S.B."/>
            <person name="Chen Z."/>
            <person name="Freedman E."/>
            <person name="Gellesch M."/>
            <person name="Goldberg J."/>
            <person name="Griggs A."/>
            <person name="Gujja S."/>
            <person name="Heilman E.R."/>
            <person name="Heiman D."/>
            <person name="Howarth C."/>
            <person name="Mehta T."/>
            <person name="Neiman D."/>
            <person name="Pearson M."/>
            <person name="Roberts A."/>
            <person name="Saif S."/>
            <person name="Shea T."/>
            <person name="Shenoy N."/>
            <person name="Sisk P."/>
            <person name="Stolte C."/>
            <person name="Sykes S."/>
            <person name="White J."/>
            <person name="Yandava C."/>
            <person name="Haas B."/>
            <person name="Henn M.R."/>
            <person name="Nusbaum C."/>
            <person name="Birren B."/>
        </authorList>
    </citation>
    <scope>NUCLEOTIDE SEQUENCE [LARGE SCALE GENOMIC DNA]</scope>
</reference>
<keyword evidence="10" id="KW-0496">Mitochondrion</keyword>
<evidence type="ECO:0000313" key="13">
    <source>
        <dbReference type="EMBL" id="EFO22334.2"/>
    </source>
</evidence>
<evidence type="ECO:0000256" key="6">
    <source>
        <dbReference type="ARBA" id="ARBA00022490"/>
    </source>
</evidence>
<dbReference type="InParanoid" id="A0A1S0TYD7"/>
<dbReference type="OrthoDB" id="10064298at2759"/>
<dbReference type="EMBL" id="JH712068">
    <property type="protein sequence ID" value="EFO22334.2"/>
    <property type="molecule type" value="Genomic_DNA"/>
</dbReference>
<evidence type="ECO:0000256" key="5">
    <source>
        <dbReference type="ARBA" id="ARBA00019998"/>
    </source>
</evidence>
<evidence type="ECO:0000256" key="8">
    <source>
        <dbReference type="ARBA" id="ARBA00022859"/>
    </source>
</evidence>
<protein>
    <recommendedName>
        <fullName evidence="5">Evolutionarily conserved signaling intermediate in Toll pathway, mitochondrial</fullName>
    </recommendedName>
</protein>
<feature type="domain" description="ECSIT C-terminal" evidence="12">
    <location>
        <begin position="242"/>
        <end position="365"/>
    </location>
</feature>
<dbReference type="GO" id="GO:0007178">
    <property type="term" value="P:cell surface receptor protein serine/threonine kinase signaling pathway"/>
    <property type="evidence" value="ECO:0007669"/>
    <property type="project" value="TreeGrafter"/>
</dbReference>
<dbReference type="OMA" id="GPFHIWL"/>
<gene>
    <name evidence="13" type="ORF">LOAG_06152</name>
</gene>
<keyword evidence="11" id="KW-0539">Nucleus</keyword>
<keyword evidence="9" id="KW-0809">Transit peptide</keyword>
<sequence>MVNRMEVAIKLLGSYCRISLYCKPVQSLAYRFASESNEKFGKELLPSEKRFDEVAIELRTKQTFLNVIDNFCKKQMHARGHVEFINSALKYMKEYGLQKDLDIYKSLLNIFPKGPMIPTNVFQRRFLYFPQQQICCVKLLDEMEWFGVQPDKEIHDLVVNAFGEWNYATKKVKRMLYWMPKLKHSNTYLDRRKIEGKKLSAVDLGYLALKMISRDPGTRITLVGINDTELSESDRWLLSAQSHLQKKLLRSLEKNTTLYVDGPNKVYLMDHCIEYVGLFSDPKSSQYYEKYEEDDLDEDFENWRSEWDGGYEKRSKYNIHEQQHETILALSVFGRVCRETAVAWISHLQEINPSLHTARVLFRTKQASETQIIQLS</sequence>
<dbReference type="AlphaFoldDB" id="A0A1S0TYD7"/>
<evidence type="ECO:0000256" key="9">
    <source>
        <dbReference type="ARBA" id="ARBA00022946"/>
    </source>
</evidence>
<evidence type="ECO:0000259" key="12">
    <source>
        <dbReference type="SMART" id="SM01284"/>
    </source>
</evidence>
<dbReference type="KEGG" id="loa:LOAG_06152"/>
<dbReference type="Pfam" id="PF06239">
    <property type="entry name" value="ECSIT_N"/>
    <property type="match status" value="1"/>
</dbReference>
<evidence type="ECO:0000256" key="2">
    <source>
        <dbReference type="ARBA" id="ARBA00004173"/>
    </source>
</evidence>
<accession>A0A1S0TYD7</accession>
<keyword evidence="8" id="KW-0391">Immunity</keyword>
<evidence type="ECO:0000256" key="11">
    <source>
        <dbReference type="ARBA" id="ARBA00023242"/>
    </source>
</evidence>
<keyword evidence="7" id="KW-0399">Innate immunity</keyword>
<comment type="similarity">
    <text evidence="4">Belongs to the ECSIT family.</text>
</comment>
<dbReference type="GeneID" id="9943562"/>
<dbReference type="Pfam" id="PF14784">
    <property type="entry name" value="ECSIT_C"/>
    <property type="match status" value="1"/>
</dbReference>
<keyword evidence="6" id="KW-0963">Cytoplasm</keyword>
<evidence type="ECO:0000256" key="10">
    <source>
        <dbReference type="ARBA" id="ARBA00023128"/>
    </source>
</evidence>
<evidence type="ECO:0000256" key="1">
    <source>
        <dbReference type="ARBA" id="ARBA00004123"/>
    </source>
</evidence>
<name>A0A1S0TYD7_LOALO</name>
<dbReference type="GO" id="GO:0045087">
    <property type="term" value="P:innate immune response"/>
    <property type="evidence" value="ECO:0007669"/>
    <property type="project" value="UniProtKB-KW"/>
</dbReference>
<dbReference type="PANTHER" id="PTHR13113:SF1">
    <property type="entry name" value="EVOLUTIONARILY CONSERVED SIGNALING INTERMEDIATE IN TOLL PATHWAY, MITOCHONDRIAL"/>
    <property type="match status" value="1"/>
</dbReference>